<feature type="compositionally biased region" description="Basic and acidic residues" evidence="2">
    <location>
        <begin position="88"/>
        <end position="100"/>
    </location>
</feature>
<dbReference type="OrthoDB" id="3265858at2759"/>
<sequence>MSGSPSPIEANILRQKEIYTGILEERDSLLREAKELRAKLSKTEQERDEFRKKCTNLQLGRHLSSSTRDRSAVQEEQNQSTAGASLREALKARRDTRPEPARSTGVLALSARPNPSRFEGVFPPNRTLPRQFMDLTVPAKKTSNSLKLSKRAFEQSNTDRTSTENSEKKLKTSISPGRKNETSPSPPSSSSPLNSGVAGLPPGPIASKDRKPVKKQDVDDIAGREDVRCIQRAPSVENNLSELTELSPGGSEGDDIMGEGSGEDEITYGSDEVDQIQVKYLRDIPEFPITPAPPRISVSRAFLSKEYGGHNAQLISHMNKSRSKENPAMFPSWDYNQYLPPFKGAPGLMFSPRRDVLGPCWRLFVANRGKPVTHNYMGDYKTTCVGHLTVKEFTNLKDKVQDSLVGVAYKTTYDECQAIRVRVQMRKNGTLPADPGNIEREVMSRVQNRHQANVYRGLGLTKDDVRDAFLRGEEVFQVILMECIGYNHAFGQDLLDKWPHFAPEPRKSRAKKASQ</sequence>
<feature type="region of interest" description="Disordered" evidence="2">
    <location>
        <begin position="142"/>
        <end position="256"/>
    </location>
</feature>
<feature type="compositionally biased region" description="Polar residues" evidence="2">
    <location>
        <begin position="74"/>
        <end position="83"/>
    </location>
</feature>
<proteinExistence type="predicted"/>
<organism evidence="4 5">
    <name type="scientific">Athelia psychrophila</name>
    <dbReference type="NCBI Taxonomy" id="1759441"/>
    <lineage>
        <taxon>Eukaryota</taxon>
        <taxon>Fungi</taxon>
        <taxon>Dikarya</taxon>
        <taxon>Basidiomycota</taxon>
        <taxon>Agaricomycotina</taxon>
        <taxon>Agaricomycetes</taxon>
        <taxon>Agaricomycetidae</taxon>
        <taxon>Atheliales</taxon>
        <taxon>Atheliaceae</taxon>
        <taxon>Athelia</taxon>
    </lineage>
</organism>
<evidence type="ECO:0000313" key="4">
    <source>
        <dbReference type="EMBL" id="KZP16891.1"/>
    </source>
</evidence>
<dbReference type="Pfam" id="PF20411">
    <property type="entry name" value="DUF6697"/>
    <property type="match status" value="1"/>
</dbReference>
<feature type="compositionally biased region" description="Basic and acidic residues" evidence="2">
    <location>
        <begin position="161"/>
        <end position="170"/>
    </location>
</feature>
<evidence type="ECO:0000259" key="3">
    <source>
        <dbReference type="Pfam" id="PF20411"/>
    </source>
</evidence>
<evidence type="ECO:0000313" key="5">
    <source>
        <dbReference type="Proteomes" id="UP000076532"/>
    </source>
</evidence>
<feature type="domain" description="DUF6697" evidence="3">
    <location>
        <begin position="298"/>
        <end position="497"/>
    </location>
</feature>
<keyword evidence="5" id="KW-1185">Reference proteome</keyword>
<dbReference type="EMBL" id="KV417588">
    <property type="protein sequence ID" value="KZP16891.1"/>
    <property type="molecule type" value="Genomic_DNA"/>
</dbReference>
<evidence type="ECO:0000256" key="1">
    <source>
        <dbReference type="SAM" id="Coils"/>
    </source>
</evidence>
<dbReference type="STRING" id="436010.A0A166FK13"/>
<feature type="region of interest" description="Disordered" evidence="2">
    <location>
        <begin position="58"/>
        <end position="129"/>
    </location>
</feature>
<keyword evidence="1" id="KW-0175">Coiled coil</keyword>
<reference evidence="4 5" key="1">
    <citation type="journal article" date="2016" name="Mol. Biol. Evol.">
        <title>Comparative Genomics of Early-Diverging Mushroom-Forming Fungi Provides Insights into the Origins of Lignocellulose Decay Capabilities.</title>
        <authorList>
            <person name="Nagy L.G."/>
            <person name="Riley R."/>
            <person name="Tritt A."/>
            <person name="Adam C."/>
            <person name="Daum C."/>
            <person name="Floudas D."/>
            <person name="Sun H."/>
            <person name="Yadav J.S."/>
            <person name="Pangilinan J."/>
            <person name="Larsson K.H."/>
            <person name="Matsuura K."/>
            <person name="Barry K."/>
            <person name="Labutti K."/>
            <person name="Kuo R."/>
            <person name="Ohm R.A."/>
            <person name="Bhattacharya S.S."/>
            <person name="Shirouzu T."/>
            <person name="Yoshinaga Y."/>
            <person name="Martin F.M."/>
            <person name="Grigoriev I.V."/>
            <person name="Hibbett D.S."/>
        </authorList>
    </citation>
    <scope>NUCLEOTIDE SEQUENCE [LARGE SCALE GENOMIC DNA]</scope>
    <source>
        <strain evidence="4 5">CBS 109695</strain>
    </source>
</reference>
<dbReference type="InterPro" id="IPR046520">
    <property type="entry name" value="DUF6697"/>
</dbReference>
<accession>A0A166FK13</accession>
<gene>
    <name evidence="4" type="ORF">FIBSPDRAFT_934309</name>
</gene>
<protein>
    <recommendedName>
        <fullName evidence="3">DUF6697 domain-containing protein</fullName>
    </recommendedName>
</protein>
<feature type="compositionally biased region" description="Basic and acidic residues" evidence="2">
    <location>
        <begin position="207"/>
        <end position="229"/>
    </location>
</feature>
<dbReference type="Proteomes" id="UP000076532">
    <property type="component" value="Unassembled WGS sequence"/>
</dbReference>
<dbReference type="AlphaFoldDB" id="A0A166FK13"/>
<feature type="coiled-coil region" evidence="1">
    <location>
        <begin position="19"/>
        <end position="53"/>
    </location>
</feature>
<evidence type="ECO:0000256" key="2">
    <source>
        <dbReference type="SAM" id="MobiDB-lite"/>
    </source>
</evidence>
<name>A0A166FK13_9AGAM</name>